<evidence type="ECO:0000313" key="2">
    <source>
        <dbReference type="EMBL" id="GAA2360481.1"/>
    </source>
</evidence>
<accession>A0ABN3GTA4</accession>
<name>A0ABN3GTA4_9PSEU</name>
<reference evidence="2 3" key="1">
    <citation type="journal article" date="2019" name="Int. J. Syst. Evol. Microbiol.">
        <title>The Global Catalogue of Microorganisms (GCM) 10K type strain sequencing project: providing services to taxonomists for standard genome sequencing and annotation.</title>
        <authorList>
            <consortium name="The Broad Institute Genomics Platform"/>
            <consortium name="The Broad Institute Genome Sequencing Center for Infectious Disease"/>
            <person name="Wu L."/>
            <person name="Ma J."/>
        </authorList>
    </citation>
    <scope>NUCLEOTIDE SEQUENCE [LARGE SCALE GENOMIC DNA]</scope>
    <source>
        <strain evidence="2 3">JCM 16221</strain>
    </source>
</reference>
<keyword evidence="3" id="KW-1185">Reference proteome</keyword>
<protein>
    <submittedName>
        <fullName evidence="2">Uncharacterized protein</fullName>
    </submittedName>
</protein>
<sequence length="205" mass="20402">MVSKLGKKSGILGAAAALAAAPVLAATMTAQAAPQPAPAPAPQALLSCDLSGKAEFSPALSVNPAGASTQMKVSGEATGCEGQSKRQDGVVSAKFSGALEGQMSCTSLPRDVGGDVEITWTYEDGSTKTSTADFNLNMEGDLTNPSEPVTGAFTGSTTDGEFAEAKHEGKAKIDPSSVAGGCAGGAITGSGLESMAFDGTYEMTK</sequence>
<gene>
    <name evidence="2" type="ORF">GCM10009854_44460</name>
</gene>
<dbReference type="Proteomes" id="UP001501218">
    <property type="component" value="Unassembled WGS sequence"/>
</dbReference>
<feature type="chain" id="PRO_5045117639" evidence="1">
    <location>
        <begin position="26"/>
        <end position="205"/>
    </location>
</feature>
<evidence type="ECO:0000313" key="3">
    <source>
        <dbReference type="Proteomes" id="UP001501218"/>
    </source>
</evidence>
<comment type="caution">
    <text evidence="2">The sequence shown here is derived from an EMBL/GenBank/DDBJ whole genome shotgun (WGS) entry which is preliminary data.</text>
</comment>
<dbReference type="EMBL" id="BAAARA010000021">
    <property type="protein sequence ID" value="GAA2360481.1"/>
    <property type="molecule type" value="Genomic_DNA"/>
</dbReference>
<evidence type="ECO:0000256" key="1">
    <source>
        <dbReference type="SAM" id="SignalP"/>
    </source>
</evidence>
<keyword evidence="1" id="KW-0732">Signal</keyword>
<proteinExistence type="predicted"/>
<dbReference type="RefSeq" id="WP_344136369.1">
    <property type="nucleotide sequence ID" value="NZ_BAAARA010000021.1"/>
</dbReference>
<feature type="signal peptide" evidence="1">
    <location>
        <begin position="1"/>
        <end position="25"/>
    </location>
</feature>
<organism evidence="2 3">
    <name type="scientific">Saccharopolyspora halophila</name>
    <dbReference type="NCBI Taxonomy" id="405551"/>
    <lineage>
        <taxon>Bacteria</taxon>
        <taxon>Bacillati</taxon>
        <taxon>Actinomycetota</taxon>
        <taxon>Actinomycetes</taxon>
        <taxon>Pseudonocardiales</taxon>
        <taxon>Pseudonocardiaceae</taxon>
        <taxon>Saccharopolyspora</taxon>
    </lineage>
</organism>